<feature type="transmembrane region" description="Helical" evidence="7">
    <location>
        <begin position="68"/>
        <end position="91"/>
    </location>
</feature>
<feature type="region of interest" description="Disordered" evidence="6">
    <location>
        <begin position="396"/>
        <end position="451"/>
    </location>
</feature>
<keyword evidence="7" id="KW-0812">Transmembrane</keyword>
<dbReference type="CDD" id="cd00174">
    <property type="entry name" value="SH3"/>
    <property type="match status" value="2"/>
</dbReference>
<comment type="subcellular location">
    <subcellularLocation>
        <location evidence="1">Membrane</location>
        <topology evidence="1">Peripheral membrane protein</topology>
    </subcellularLocation>
</comment>
<protein>
    <recommendedName>
        <fullName evidence="8">SH3 domain-containing protein</fullName>
    </recommendedName>
</protein>
<feature type="region of interest" description="Disordered" evidence="6">
    <location>
        <begin position="197"/>
        <end position="222"/>
    </location>
</feature>
<proteinExistence type="predicted"/>
<dbReference type="PROSITE" id="PS50002">
    <property type="entry name" value="SH3"/>
    <property type="match status" value="3"/>
</dbReference>
<dbReference type="CDD" id="cd11856">
    <property type="entry name" value="SH3_p47phox_like"/>
    <property type="match status" value="1"/>
</dbReference>
<keyword evidence="3" id="KW-0175">Coiled coil</keyword>
<evidence type="ECO:0000256" key="1">
    <source>
        <dbReference type="ARBA" id="ARBA00004170"/>
    </source>
</evidence>
<evidence type="ECO:0000313" key="10">
    <source>
        <dbReference type="Proteomes" id="UP001208570"/>
    </source>
</evidence>
<comment type="caution">
    <text evidence="9">The sequence shown here is derived from an EMBL/GenBank/DDBJ whole genome shotgun (WGS) entry which is preliminary data.</text>
</comment>
<evidence type="ECO:0000259" key="8">
    <source>
        <dbReference type="PROSITE" id="PS50002"/>
    </source>
</evidence>
<name>A0AAD9J961_9ANNE</name>
<dbReference type="SMART" id="SM00326">
    <property type="entry name" value="SH3"/>
    <property type="match status" value="3"/>
</dbReference>
<dbReference type="Proteomes" id="UP001208570">
    <property type="component" value="Unassembled WGS sequence"/>
</dbReference>
<dbReference type="Pfam" id="PF07653">
    <property type="entry name" value="SH3_2"/>
    <property type="match status" value="1"/>
</dbReference>
<feature type="compositionally biased region" description="Basic residues" evidence="6">
    <location>
        <begin position="364"/>
        <end position="375"/>
    </location>
</feature>
<sequence>MIQVGDDDDDDDAEEDDDDNKHTTLMWNTKDRSVFVPITEACNDGFYKITCCQKVKTKTMDNKDDLKLGLIIGIPAAALLVAILAAILVLWKTGKLKCCCTARHKKSKEDLASREERKKSIVIIAPTGKRGAELYIARHFYEAEDDNQLSLETGRIVEVQEKLDNGWWRGVTGGNEGWFPATFVKKIDVSDPNCSMHSLSSAVSSTPGSTRHPPPPTCKPPSDTILSTNADIYVNTAFELEHSDEECPDVENLGASHPDAGEDGKNSNPVLTQEMDGEDEKVTVAKDIDLKLDELKSEDIEGYLNEIFSVEDETPEAPRKNKLRLSKHSRDRAYQEGNKKRLKDELNKSLLKEQSQPLDAKARIPTKKGHSKKVRGSPLINPEHYMISSSESLFSVSSCNDGGDTGDEQPAALPQSKQELTDRVYDVPDSGQTNENHDVHRGAPDGSSLVGVLPDGQKELSLERDLISKEDMTNSISAKDDLYEKVSNSLSLAKNLQNELNSESTGNRPVYVVMYPFTPTEPNQLTLSSNDVVYSLGHEENGWMKGEKKSTGDTGWFPVSYVREGKSPLIGDILSEESEIFDSEGEFESDDNMTGLEYRALYPYRAQQEGDLKLNEGDIIIVTESHDNGWWRGCLGEQEGWFPGTYVEPVPQTLSIFFSL</sequence>
<accession>A0AAD9J961</accession>
<dbReference type="PANTHER" id="PTHR14167:SF81">
    <property type="entry name" value="ENDOPHILIN-A"/>
    <property type="match status" value="1"/>
</dbReference>
<feature type="region of interest" description="Disordered" evidence="6">
    <location>
        <begin position="244"/>
        <end position="272"/>
    </location>
</feature>
<evidence type="ECO:0000256" key="5">
    <source>
        <dbReference type="PROSITE-ProRule" id="PRU00192"/>
    </source>
</evidence>
<dbReference type="InterPro" id="IPR050384">
    <property type="entry name" value="Endophilin_SH3RF"/>
</dbReference>
<feature type="region of interest" description="Disordered" evidence="6">
    <location>
        <begin position="1"/>
        <end position="23"/>
    </location>
</feature>
<feature type="compositionally biased region" description="Polar residues" evidence="6">
    <location>
        <begin position="197"/>
        <end position="209"/>
    </location>
</feature>
<evidence type="ECO:0000313" key="9">
    <source>
        <dbReference type="EMBL" id="KAK2148200.1"/>
    </source>
</evidence>
<evidence type="ECO:0000256" key="6">
    <source>
        <dbReference type="SAM" id="MobiDB-lite"/>
    </source>
</evidence>
<keyword evidence="7" id="KW-1133">Transmembrane helix</keyword>
<dbReference type="Pfam" id="PF14604">
    <property type="entry name" value="SH3_9"/>
    <property type="match status" value="1"/>
</dbReference>
<keyword evidence="10" id="KW-1185">Reference proteome</keyword>
<evidence type="ECO:0000256" key="2">
    <source>
        <dbReference type="ARBA" id="ARBA00022443"/>
    </source>
</evidence>
<evidence type="ECO:0000256" key="7">
    <source>
        <dbReference type="SAM" id="Phobius"/>
    </source>
</evidence>
<dbReference type="AlphaFoldDB" id="A0AAD9J961"/>
<feature type="domain" description="SH3" evidence="8">
    <location>
        <begin position="593"/>
        <end position="652"/>
    </location>
</feature>
<dbReference type="Pfam" id="PF00018">
    <property type="entry name" value="SH3_1"/>
    <property type="match status" value="1"/>
</dbReference>
<dbReference type="InterPro" id="IPR001452">
    <property type="entry name" value="SH3_domain"/>
</dbReference>
<dbReference type="InterPro" id="IPR036028">
    <property type="entry name" value="SH3-like_dom_sf"/>
</dbReference>
<feature type="compositionally biased region" description="Acidic residues" evidence="6">
    <location>
        <begin position="1"/>
        <end position="18"/>
    </location>
</feature>
<reference evidence="9" key="1">
    <citation type="journal article" date="2023" name="Mol. Biol. Evol.">
        <title>Third-Generation Sequencing Reveals the Adaptive Role of the Epigenome in Three Deep-Sea Polychaetes.</title>
        <authorList>
            <person name="Perez M."/>
            <person name="Aroh O."/>
            <person name="Sun Y."/>
            <person name="Lan Y."/>
            <person name="Juniper S.K."/>
            <person name="Young C.R."/>
            <person name="Angers B."/>
            <person name="Qian P.Y."/>
        </authorList>
    </citation>
    <scope>NUCLEOTIDE SEQUENCE</scope>
    <source>
        <strain evidence="9">P08H-3</strain>
    </source>
</reference>
<feature type="domain" description="SH3" evidence="8">
    <location>
        <begin position="130"/>
        <end position="189"/>
    </location>
</feature>
<dbReference type="PRINTS" id="PR00452">
    <property type="entry name" value="SH3DOMAIN"/>
</dbReference>
<evidence type="ECO:0000256" key="4">
    <source>
        <dbReference type="ARBA" id="ARBA00023136"/>
    </source>
</evidence>
<dbReference type="PANTHER" id="PTHR14167">
    <property type="entry name" value="SH3 DOMAIN-CONTAINING"/>
    <property type="match status" value="1"/>
</dbReference>
<feature type="region of interest" description="Disordered" evidence="6">
    <location>
        <begin position="351"/>
        <end position="378"/>
    </location>
</feature>
<dbReference type="EMBL" id="JAODUP010000510">
    <property type="protein sequence ID" value="KAK2148200.1"/>
    <property type="molecule type" value="Genomic_DNA"/>
</dbReference>
<gene>
    <name evidence="9" type="ORF">LSH36_510g02021</name>
</gene>
<feature type="domain" description="SH3" evidence="8">
    <location>
        <begin position="506"/>
        <end position="567"/>
    </location>
</feature>
<dbReference type="Gene3D" id="2.30.30.40">
    <property type="entry name" value="SH3 Domains"/>
    <property type="match status" value="3"/>
</dbReference>
<keyword evidence="2 5" id="KW-0728">SH3 domain</keyword>
<dbReference type="SUPFAM" id="SSF50044">
    <property type="entry name" value="SH3-domain"/>
    <property type="match status" value="3"/>
</dbReference>
<organism evidence="9 10">
    <name type="scientific">Paralvinella palmiformis</name>
    <dbReference type="NCBI Taxonomy" id="53620"/>
    <lineage>
        <taxon>Eukaryota</taxon>
        <taxon>Metazoa</taxon>
        <taxon>Spiralia</taxon>
        <taxon>Lophotrochozoa</taxon>
        <taxon>Annelida</taxon>
        <taxon>Polychaeta</taxon>
        <taxon>Sedentaria</taxon>
        <taxon>Canalipalpata</taxon>
        <taxon>Terebellida</taxon>
        <taxon>Terebelliformia</taxon>
        <taxon>Alvinellidae</taxon>
        <taxon>Paralvinella</taxon>
    </lineage>
</organism>
<keyword evidence="4 7" id="KW-0472">Membrane</keyword>
<evidence type="ECO:0000256" key="3">
    <source>
        <dbReference type="ARBA" id="ARBA00023054"/>
    </source>
</evidence>